<feature type="chain" id="PRO_5036428065" evidence="2">
    <location>
        <begin position="25"/>
        <end position="110"/>
    </location>
</feature>
<evidence type="ECO:0000256" key="1">
    <source>
        <dbReference type="SAM" id="Phobius"/>
    </source>
</evidence>
<sequence>MKMPPISSRTALCIVLLLTNGVNGYRTTSLTKPASVESYKRMVQSIVRTLSTVQLIQIKMAIIGMAIAGSYLLWFKLFPNVVEVKLPDYKEAVYNQTATHNGLFDFLSFE</sequence>
<protein>
    <submittedName>
        <fullName evidence="3">(northern house mosquito) hypothetical protein</fullName>
    </submittedName>
</protein>
<name>A0A8D8FRW7_CULPI</name>
<organism evidence="3">
    <name type="scientific">Culex pipiens</name>
    <name type="common">House mosquito</name>
    <dbReference type="NCBI Taxonomy" id="7175"/>
    <lineage>
        <taxon>Eukaryota</taxon>
        <taxon>Metazoa</taxon>
        <taxon>Ecdysozoa</taxon>
        <taxon>Arthropoda</taxon>
        <taxon>Hexapoda</taxon>
        <taxon>Insecta</taxon>
        <taxon>Pterygota</taxon>
        <taxon>Neoptera</taxon>
        <taxon>Endopterygota</taxon>
        <taxon>Diptera</taxon>
        <taxon>Nematocera</taxon>
        <taxon>Culicoidea</taxon>
        <taxon>Culicidae</taxon>
        <taxon>Culicinae</taxon>
        <taxon>Culicini</taxon>
        <taxon>Culex</taxon>
        <taxon>Culex</taxon>
    </lineage>
</organism>
<feature type="signal peptide" evidence="2">
    <location>
        <begin position="1"/>
        <end position="24"/>
    </location>
</feature>
<dbReference type="AlphaFoldDB" id="A0A8D8FRW7"/>
<evidence type="ECO:0000313" key="3">
    <source>
        <dbReference type="EMBL" id="CAG6480463.1"/>
    </source>
</evidence>
<dbReference type="EMBL" id="HBUE01241618">
    <property type="protein sequence ID" value="CAG6549664.1"/>
    <property type="molecule type" value="Transcribed_RNA"/>
</dbReference>
<dbReference type="EMBL" id="HBUE01088654">
    <property type="protein sequence ID" value="CAG6480463.1"/>
    <property type="molecule type" value="Transcribed_RNA"/>
</dbReference>
<reference evidence="3" key="1">
    <citation type="submission" date="2021-05" db="EMBL/GenBank/DDBJ databases">
        <authorList>
            <person name="Alioto T."/>
            <person name="Alioto T."/>
            <person name="Gomez Garrido J."/>
        </authorList>
    </citation>
    <scope>NUCLEOTIDE SEQUENCE</scope>
</reference>
<evidence type="ECO:0000256" key="2">
    <source>
        <dbReference type="SAM" id="SignalP"/>
    </source>
</evidence>
<dbReference type="EMBL" id="HBUE01348662">
    <property type="protein sequence ID" value="CAG6601943.1"/>
    <property type="molecule type" value="Transcribed_RNA"/>
</dbReference>
<dbReference type="EMBL" id="HBUE01241619">
    <property type="protein sequence ID" value="CAG6549665.1"/>
    <property type="molecule type" value="Transcribed_RNA"/>
</dbReference>
<dbReference type="EMBL" id="HBUE01348664">
    <property type="protein sequence ID" value="CAG6601945.1"/>
    <property type="molecule type" value="Transcribed_RNA"/>
</dbReference>
<proteinExistence type="predicted"/>
<dbReference type="EMBL" id="HBUE01241616">
    <property type="protein sequence ID" value="CAG6549662.1"/>
    <property type="molecule type" value="Transcribed_RNA"/>
</dbReference>
<accession>A0A8D8FRW7</accession>
<keyword evidence="1" id="KW-0472">Membrane</keyword>
<keyword evidence="1" id="KW-1133">Transmembrane helix</keyword>
<dbReference type="EMBL" id="HBUE01348665">
    <property type="protein sequence ID" value="CAG6601946.1"/>
    <property type="molecule type" value="Transcribed_RNA"/>
</dbReference>
<keyword evidence="1" id="KW-0812">Transmembrane</keyword>
<keyword evidence="2" id="KW-0732">Signal</keyword>
<feature type="transmembrane region" description="Helical" evidence="1">
    <location>
        <begin position="56"/>
        <end position="75"/>
    </location>
</feature>